<dbReference type="GO" id="GO:0016020">
    <property type="term" value="C:membrane"/>
    <property type="evidence" value="ECO:0007669"/>
    <property type="project" value="InterPro"/>
</dbReference>
<dbReference type="GO" id="GO:0000155">
    <property type="term" value="F:phosphorelay sensor kinase activity"/>
    <property type="evidence" value="ECO:0007669"/>
    <property type="project" value="InterPro"/>
</dbReference>
<sequence>MTALLIAALVPVIIMTYEVIFTKDRSVLFLGNYPQKLVFIVICYYIFLMGLGLFWLVKQLIFAARLKNEKLKAELMLLKSQVNPHFFFNMLNNLYGWTRKDPERAQEMILKLSDMMRYSIYEGEKETVAVADEISFLKNFIELHKMRYHKPIDIVFINDIEGNQKIIPLLLITLLENAFKHGVEKLRENAFIKMSLTHYKNQINFQIENNYEKTQNRPGIGLKNLKRRLELTYPNRHKLTFSITKNIYKAELILIEL</sequence>
<dbReference type="InterPro" id="IPR010559">
    <property type="entry name" value="Sig_transdc_His_kin_internal"/>
</dbReference>
<protein>
    <recommendedName>
        <fullName evidence="2">Signal transduction histidine kinase internal region domain-containing protein</fullName>
    </recommendedName>
</protein>
<keyword evidence="1" id="KW-0472">Membrane</keyword>
<dbReference type="PANTHER" id="PTHR34220:SF7">
    <property type="entry name" value="SENSOR HISTIDINE KINASE YPDA"/>
    <property type="match status" value="1"/>
</dbReference>
<keyword evidence="1" id="KW-1133">Transmembrane helix</keyword>
<evidence type="ECO:0000256" key="1">
    <source>
        <dbReference type="SAM" id="Phobius"/>
    </source>
</evidence>
<proteinExistence type="predicted"/>
<accession>A0AAT9H6G9</accession>
<feature type="transmembrane region" description="Helical" evidence="1">
    <location>
        <begin position="37"/>
        <end position="57"/>
    </location>
</feature>
<name>A0AAT9H6G9_9FLAO</name>
<dbReference type="EMBL" id="AP031573">
    <property type="protein sequence ID" value="BFM45300.1"/>
    <property type="molecule type" value="Genomic_DNA"/>
</dbReference>
<dbReference type="InterPro" id="IPR050640">
    <property type="entry name" value="Bact_2-comp_sensor_kinase"/>
</dbReference>
<dbReference type="AlphaFoldDB" id="A0AAT9H6G9"/>
<dbReference type="PANTHER" id="PTHR34220">
    <property type="entry name" value="SENSOR HISTIDINE KINASE YPDA"/>
    <property type="match status" value="1"/>
</dbReference>
<keyword evidence="1" id="KW-0812">Transmembrane</keyword>
<dbReference type="InterPro" id="IPR036890">
    <property type="entry name" value="HATPase_C_sf"/>
</dbReference>
<gene>
    <name evidence="3" type="ORF">CFS9_39410</name>
</gene>
<feature type="domain" description="Signal transduction histidine kinase internal region" evidence="2">
    <location>
        <begin position="73"/>
        <end position="150"/>
    </location>
</feature>
<evidence type="ECO:0000313" key="3">
    <source>
        <dbReference type="EMBL" id="BFM45300.1"/>
    </source>
</evidence>
<organism evidence="3">
    <name type="scientific">Flavobacterium sp. CFS9</name>
    <dbReference type="NCBI Taxonomy" id="3143118"/>
    <lineage>
        <taxon>Bacteria</taxon>
        <taxon>Pseudomonadati</taxon>
        <taxon>Bacteroidota</taxon>
        <taxon>Flavobacteriia</taxon>
        <taxon>Flavobacteriales</taxon>
        <taxon>Flavobacteriaceae</taxon>
        <taxon>Flavobacterium</taxon>
    </lineage>
</organism>
<dbReference type="Gene3D" id="3.30.565.10">
    <property type="entry name" value="Histidine kinase-like ATPase, C-terminal domain"/>
    <property type="match status" value="1"/>
</dbReference>
<evidence type="ECO:0000259" key="2">
    <source>
        <dbReference type="Pfam" id="PF06580"/>
    </source>
</evidence>
<dbReference type="Pfam" id="PF06580">
    <property type="entry name" value="His_kinase"/>
    <property type="match status" value="1"/>
</dbReference>
<dbReference type="SUPFAM" id="SSF55874">
    <property type="entry name" value="ATPase domain of HSP90 chaperone/DNA topoisomerase II/histidine kinase"/>
    <property type="match status" value="1"/>
</dbReference>
<reference evidence="3" key="1">
    <citation type="submission" date="2024-05" db="EMBL/GenBank/DDBJ databases">
        <title>Whole-Genome Sequence of CFS9, a Potential Fish Probiotic Isolated from the Body Surface of Silurus asotus.</title>
        <authorList>
            <person name="Kojima M."/>
            <person name="Tobioka K."/>
            <person name="Yokota K."/>
            <person name="Nakatani H."/>
            <person name="Hori K."/>
            <person name="Tamaru Y."/>
            <person name="Okazaki F."/>
        </authorList>
    </citation>
    <scope>NUCLEOTIDE SEQUENCE</scope>
    <source>
        <strain evidence="3">CFS9</strain>
    </source>
</reference>